<dbReference type="Pfam" id="PF13188">
    <property type="entry name" value="PAS_8"/>
    <property type="match status" value="2"/>
</dbReference>
<dbReference type="InterPro" id="IPR009057">
    <property type="entry name" value="Homeodomain-like_sf"/>
</dbReference>
<dbReference type="Proteomes" id="UP000697995">
    <property type="component" value="Unassembled WGS sequence"/>
</dbReference>
<dbReference type="Gene3D" id="1.10.10.60">
    <property type="entry name" value="Homeodomain-like"/>
    <property type="match status" value="1"/>
</dbReference>
<proteinExistence type="predicted"/>
<name>A0ABS1CSJ8_9PROT</name>
<sequence>MPVRSEGVGSHGCSHGRHPDERRGRRLPVTRLTIAQPDVTLTLDMNGVIRGVSLAESIGGESVQQWLGRHWAETVCSVGTGRVRSMVEDARAAGVSAFQQFTQRFPSGLEMPMEYTTIRLGEDAGLVAVGKNLQAVAELQSRLLAAQQAREQDYWKLREIETRSRLIFDASSEAVLLVRADTLRVIEANPAAIRSLGIVPGWEVLREVAGRDQDGFQAMLARTRRHGRVPGMIIRLGADQAPWTVKATLMASDPAPVFLLQLSPTGAAPVPAPADALQLEAMIEQLPDAFILMDRDGVIRRANRAFLDLVEVGSASRVVGERLDRWLSRPGATLANLLAQLERHGKVRLFATHLTGELGAEADVELTAVLGSGPAAESVAVVLRDVSRRLPENAAGDPLRRGLAEITGQIGRTPLPTLVRDTAAVIERHCIEAALQLANGRRTAAAELLGLSRQSLYMKLNRYGMDADADPVQEGTG</sequence>
<dbReference type="SUPFAM" id="SSF46689">
    <property type="entry name" value="Homeodomain-like"/>
    <property type="match status" value="1"/>
</dbReference>
<dbReference type="SMART" id="SM00091">
    <property type="entry name" value="PAS"/>
    <property type="match status" value="2"/>
</dbReference>
<comment type="caution">
    <text evidence="3">The sequence shown here is derived from an EMBL/GenBank/DDBJ whole genome shotgun (WGS) entry which is preliminary data.</text>
</comment>
<feature type="domain" description="PAS" evidence="2">
    <location>
        <begin position="162"/>
        <end position="225"/>
    </location>
</feature>
<dbReference type="Pfam" id="PF08448">
    <property type="entry name" value="PAS_4"/>
    <property type="match status" value="1"/>
</dbReference>
<dbReference type="PRINTS" id="PR01590">
    <property type="entry name" value="HTHFIS"/>
</dbReference>
<dbReference type="NCBIfam" id="TIGR02040">
    <property type="entry name" value="PpsR-CrtJ"/>
    <property type="match status" value="1"/>
</dbReference>
<gene>
    <name evidence="3" type="primary">ppsR</name>
    <name evidence="3" type="ORF">CKO45_04225</name>
</gene>
<feature type="domain" description="PAS" evidence="2">
    <location>
        <begin position="277"/>
        <end position="346"/>
    </location>
</feature>
<dbReference type="Pfam" id="PF02954">
    <property type="entry name" value="HTH_8"/>
    <property type="match status" value="1"/>
</dbReference>
<organism evidence="3 4">
    <name type="scientific">Paracraurococcus ruber</name>
    <dbReference type="NCBI Taxonomy" id="77675"/>
    <lineage>
        <taxon>Bacteria</taxon>
        <taxon>Pseudomonadati</taxon>
        <taxon>Pseudomonadota</taxon>
        <taxon>Alphaproteobacteria</taxon>
        <taxon>Acetobacterales</taxon>
        <taxon>Roseomonadaceae</taxon>
        <taxon>Paracraurococcus</taxon>
    </lineage>
</organism>
<dbReference type="InterPro" id="IPR002197">
    <property type="entry name" value="HTH_Fis"/>
</dbReference>
<dbReference type="InterPro" id="IPR011785">
    <property type="entry name" value="Tscrpt_reg_PpsR-CrtJ"/>
</dbReference>
<dbReference type="Gene3D" id="3.30.450.20">
    <property type="entry name" value="PAS domain"/>
    <property type="match status" value="2"/>
</dbReference>
<evidence type="ECO:0000256" key="1">
    <source>
        <dbReference type="SAM" id="MobiDB-lite"/>
    </source>
</evidence>
<evidence type="ECO:0000313" key="4">
    <source>
        <dbReference type="Proteomes" id="UP000697995"/>
    </source>
</evidence>
<dbReference type="InterPro" id="IPR000014">
    <property type="entry name" value="PAS"/>
</dbReference>
<accession>A0ABS1CSJ8</accession>
<feature type="region of interest" description="Disordered" evidence="1">
    <location>
        <begin position="1"/>
        <end position="28"/>
    </location>
</feature>
<dbReference type="SUPFAM" id="SSF55785">
    <property type="entry name" value="PYP-like sensor domain (PAS domain)"/>
    <property type="match status" value="2"/>
</dbReference>
<dbReference type="InterPro" id="IPR013656">
    <property type="entry name" value="PAS_4"/>
</dbReference>
<dbReference type="Gene3D" id="1.20.5.430">
    <property type="match status" value="1"/>
</dbReference>
<dbReference type="InterPro" id="IPR035965">
    <property type="entry name" value="PAS-like_dom_sf"/>
</dbReference>
<evidence type="ECO:0000259" key="2">
    <source>
        <dbReference type="SMART" id="SM00091"/>
    </source>
</evidence>
<protein>
    <submittedName>
        <fullName evidence="3">Transcriptional regulator PpsR</fullName>
    </submittedName>
</protein>
<evidence type="ECO:0000313" key="3">
    <source>
        <dbReference type="EMBL" id="MBK1657435.1"/>
    </source>
</evidence>
<reference evidence="3 4" key="1">
    <citation type="journal article" date="2020" name="Microorganisms">
        <title>Osmotic Adaptation and Compatible Solute Biosynthesis of Phototrophic Bacteria as Revealed from Genome Analyses.</title>
        <authorList>
            <person name="Imhoff J.F."/>
            <person name="Rahn T."/>
            <person name="Kunzel S."/>
            <person name="Keller A."/>
            <person name="Neulinger S.C."/>
        </authorList>
    </citation>
    <scope>NUCLEOTIDE SEQUENCE [LARGE SCALE GENOMIC DNA]</scope>
    <source>
        <strain evidence="3 4">DSM 15382</strain>
    </source>
</reference>
<keyword evidence="4" id="KW-1185">Reference proteome</keyword>
<dbReference type="EMBL" id="NRSG01000018">
    <property type="protein sequence ID" value="MBK1657435.1"/>
    <property type="molecule type" value="Genomic_DNA"/>
</dbReference>